<dbReference type="GO" id="GO:0000124">
    <property type="term" value="C:SAGA complex"/>
    <property type="evidence" value="ECO:0007669"/>
    <property type="project" value="InterPro"/>
</dbReference>
<evidence type="ECO:0000256" key="6">
    <source>
        <dbReference type="ARBA" id="ARBA00023242"/>
    </source>
</evidence>
<dbReference type="InterPro" id="IPR036427">
    <property type="entry name" value="Bromodomain-like_sf"/>
</dbReference>
<protein>
    <recommendedName>
        <fullName evidence="7">SAGA complex subunit Spt7</fullName>
    </recommendedName>
</protein>
<comment type="subcellular location">
    <subcellularLocation>
        <location evidence="1">Nucleus</location>
    </subcellularLocation>
</comment>
<evidence type="ECO:0000256" key="2">
    <source>
        <dbReference type="ARBA" id="ARBA00022553"/>
    </source>
</evidence>
<feature type="region of interest" description="Disordered" evidence="9">
    <location>
        <begin position="1"/>
        <end position="70"/>
    </location>
</feature>
<evidence type="ECO:0000256" key="4">
    <source>
        <dbReference type="ARBA" id="ARBA00023117"/>
    </source>
</evidence>
<dbReference type="GO" id="GO:0005634">
    <property type="term" value="C:nucleus"/>
    <property type="evidence" value="ECO:0007669"/>
    <property type="project" value="UniProtKB-SubCell"/>
</dbReference>
<feature type="domain" description="Bromo" evidence="10">
    <location>
        <begin position="345"/>
        <end position="415"/>
    </location>
</feature>
<feature type="region of interest" description="Disordered" evidence="9">
    <location>
        <begin position="248"/>
        <end position="274"/>
    </location>
</feature>
<dbReference type="GO" id="GO:0006357">
    <property type="term" value="P:regulation of transcription by RNA polymerase II"/>
    <property type="evidence" value="ECO:0007669"/>
    <property type="project" value="UniProtKB-ARBA"/>
</dbReference>
<dbReference type="GO" id="GO:0046695">
    <property type="term" value="C:SLIK (SAGA-like) complex"/>
    <property type="evidence" value="ECO:0007669"/>
    <property type="project" value="InterPro"/>
</dbReference>
<dbReference type="CDD" id="cd05510">
    <property type="entry name" value="Bromo_SPT7_like"/>
    <property type="match status" value="1"/>
</dbReference>
<keyword evidence="6" id="KW-0539">Nucleus</keyword>
<feature type="compositionally biased region" description="Acidic residues" evidence="9">
    <location>
        <begin position="457"/>
        <end position="468"/>
    </location>
</feature>
<dbReference type="RefSeq" id="XP_013322383.1">
    <property type="nucleotide sequence ID" value="XM_013466929.1"/>
</dbReference>
<feature type="compositionally biased region" description="Polar residues" evidence="9">
    <location>
        <begin position="505"/>
        <end position="514"/>
    </location>
</feature>
<proteinExistence type="predicted"/>
<dbReference type="InterPro" id="IPR001487">
    <property type="entry name" value="Bromodomain"/>
</dbReference>
<feature type="compositionally biased region" description="Pro residues" evidence="9">
    <location>
        <begin position="1"/>
        <end position="11"/>
    </location>
</feature>
<dbReference type="GeneID" id="25323788"/>
<dbReference type="PROSITE" id="PS00633">
    <property type="entry name" value="BROMODOMAIN_1"/>
    <property type="match status" value="1"/>
</dbReference>
<dbReference type="GO" id="GO:0005198">
    <property type="term" value="F:structural molecule activity"/>
    <property type="evidence" value="ECO:0007669"/>
    <property type="project" value="TreeGrafter"/>
</dbReference>
<evidence type="ECO:0000256" key="1">
    <source>
        <dbReference type="ARBA" id="ARBA00004123"/>
    </source>
</evidence>
<dbReference type="CDD" id="cd22927">
    <property type="entry name" value="HFD_SPT7"/>
    <property type="match status" value="1"/>
</dbReference>
<dbReference type="HOGENOM" id="CLU_006198_0_0_1"/>
<feature type="region of interest" description="Disordered" evidence="9">
    <location>
        <begin position="1016"/>
        <end position="1146"/>
    </location>
</feature>
<evidence type="ECO:0000256" key="3">
    <source>
        <dbReference type="ARBA" id="ARBA00023015"/>
    </source>
</evidence>
<dbReference type="InterPro" id="IPR018359">
    <property type="entry name" value="Bromodomain_CS"/>
</dbReference>
<keyword evidence="5" id="KW-0804">Transcription</keyword>
<dbReference type="PANTHER" id="PTHR47343:SF1">
    <property type="entry name" value="TRANSCRIPTIONAL ACTIVATOR SPT7"/>
    <property type="match status" value="1"/>
</dbReference>
<dbReference type="SMART" id="SM00297">
    <property type="entry name" value="BROMO"/>
    <property type="match status" value="1"/>
</dbReference>
<dbReference type="GO" id="GO:0006325">
    <property type="term" value="P:chromatin organization"/>
    <property type="evidence" value="ECO:0007669"/>
    <property type="project" value="UniProtKB-ARBA"/>
</dbReference>
<dbReference type="GO" id="GO:0046982">
    <property type="term" value="F:protein heterodimerization activity"/>
    <property type="evidence" value="ECO:0007669"/>
    <property type="project" value="InterPro"/>
</dbReference>
<dbReference type="AlphaFoldDB" id="A0A0D2FP53"/>
<evidence type="ECO:0000313" key="12">
    <source>
        <dbReference type="Proteomes" id="UP000054342"/>
    </source>
</evidence>
<evidence type="ECO:0000256" key="9">
    <source>
        <dbReference type="SAM" id="MobiDB-lite"/>
    </source>
</evidence>
<name>A0A0D2FP53_9EURO</name>
<feature type="compositionally biased region" description="Basic and acidic residues" evidence="9">
    <location>
        <begin position="201"/>
        <end position="222"/>
    </location>
</feature>
<dbReference type="STRING" id="348802.A0A0D2FP53"/>
<evidence type="ECO:0000256" key="5">
    <source>
        <dbReference type="ARBA" id="ARBA00023163"/>
    </source>
</evidence>
<dbReference type="FunFam" id="1.20.920.10:FF:000032">
    <property type="entry name" value="Transcriptional activator spt7"/>
    <property type="match status" value="1"/>
</dbReference>
<feature type="region of interest" description="Disordered" evidence="9">
    <location>
        <begin position="107"/>
        <end position="222"/>
    </location>
</feature>
<dbReference type="InterPro" id="IPR009072">
    <property type="entry name" value="Histone-fold"/>
</dbReference>
<keyword evidence="12" id="KW-1185">Reference proteome</keyword>
<feature type="compositionally biased region" description="Low complexity" evidence="9">
    <location>
        <begin position="111"/>
        <end position="120"/>
    </location>
</feature>
<keyword evidence="4 8" id="KW-0103">Bromodomain</keyword>
<evidence type="ECO:0000259" key="10">
    <source>
        <dbReference type="PROSITE" id="PS50014"/>
    </source>
</evidence>
<feature type="compositionally biased region" description="Acidic residues" evidence="9">
    <location>
        <begin position="133"/>
        <end position="149"/>
    </location>
</feature>
<feature type="region of interest" description="Disordered" evidence="9">
    <location>
        <begin position="444"/>
        <end position="556"/>
    </location>
</feature>
<evidence type="ECO:0000256" key="7">
    <source>
        <dbReference type="ARBA" id="ARBA00093633"/>
    </source>
</evidence>
<feature type="compositionally biased region" description="Basic and acidic residues" evidence="9">
    <location>
        <begin position="248"/>
        <end position="262"/>
    </location>
</feature>
<dbReference type="PRINTS" id="PR00503">
    <property type="entry name" value="BROMODOMAIN"/>
</dbReference>
<dbReference type="Gene3D" id="1.10.20.10">
    <property type="entry name" value="Histone, subunit A"/>
    <property type="match status" value="1"/>
</dbReference>
<feature type="compositionally biased region" description="Basic residues" evidence="9">
    <location>
        <begin position="473"/>
        <end position="483"/>
    </location>
</feature>
<accession>A0A0D2FP53</accession>
<organism evidence="11 12">
    <name type="scientific">Exophiala xenobiotica</name>
    <dbReference type="NCBI Taxonomy" id="348802"/>
    <lineage>
        <taxon>Eukaryota</taxon>
        <taxon>Fungi</taxon>
        <taxon>Dikarya</taxon>
        <taxon>Ascomycota</taxon>
        <taxon>Pezizomycotina</taxon>
        <taxon>Eurotiomycetes</taxon>
        <taxon>Chaetothyriomycetidae</taxon>
        <taxon>Chaetothyriales</taxon>
        <taxon>Herpotrichiellaceae</taxon>
        <taxon>Exophiala</taxon>
    </lineage>
</organism>
<dbReference type="Proteomes" id="UP000054342">
    <property type="component" value="Unassembled WGS sequence"/>
</dbReference>
<reference evidence="11 12" key="1">
    <citation type="submission" date="2015-01" db="EMBL/GenBank/DDBJ databases">
        <title>The Genome Sequence of Exophiala xenobiotica CBS118157.</title>
        <authorList>
            <consortium name="The Broad Institute Genomics Platform"/>
            <person name="Cuomo C."/>
            <person name="de Hoog S."/>
            <person name="Gorbushina A."/>
            <person name="Stielow B."/>
            <person name="Teixiera M."/>
            <person name="Abouelleil A."/>
            <person name="Chapman S.B."/>
            <person name="Priest M."/>
            <person name="Young S.K."/>
            <person name="Wortman J."/>
            <person name="Nusbaum C."/>
            <person name="Birren B."/>
        </authorList>
    </citation>
    <scope>NUCLEOTIDE SEQUENCE [LARGE SCALE GENOMIC DNA]</scope>
    <source>
        <strain evidence="11 12">CBS 118157</strain>
    </source>
</reference>
<evidence type="ECO:0000313" key="11">
    <source>
        <dbReference type="EMBL" id="KIW61799.1"/>
    </source>
</evidence>
<dbReference type="InterPro" id="IPR037782">
    <property type="entry name" value="Spt7"/>
</dbReference>
<dbReference type="Gene3D" id="1.20.920.10">
    <property type="entry name" value="Bromodomain-like"/>
    <property type="match status" value="1"/>
</dbReference>
<evidence type="ECO:0000256" key="8">
    <source>
        <dbReference type="PROSITE-ProRule" id="PRU00035"/>
    </source>
</evidence>
<dbReference type="SUPFAM" id="SSF47370">
    <property type="entry name" value="Bromodomain"/>
    <property type="match status" value="1"/>
</dbReference>
<dbReference type="Pfam" id="PF00439">
    <property type="entry name" value="Bromodomain"/>
    <property type="match status" value="1"/>
</dbReference>
<dbReference type="FunFam" id="1.10.20.10:FF:000072">
    <property type="entry name" value="Transcriptional activator spt7"/>
    <property type="match status" value="1"/>
</dbReference>
<gene>
    <name evidence="11" type="ORF">PV05_01880</name>
</gene>
<dbReference type="EMBL" id="KN847317">
    <property type="protein sequence ID" value="KIW61799.1"/>
    <property type="molecule type" value="Genomic_DNA"/>
</dbReference>
<dbReference type="PANTHER" id="PTHR47343">
    <property type="entry name" value="TRANSCRIPTIONAL ACTIVATOR SPT7"/>
    <property type="match status" value="1"/>
</dbReference>
<keyword evidence="3" id="KW-0805">Transcription regulation</keyword>
<keyword evidence="2" id="KW-0597">Phosphoprotein</keyword>
<feature type="compositionally biased region" description="Basic and acidic residues" evidence="9">
    <location>
        <begin position="13"/>
        <end position="27"/>
    </location>
</feature>
<feature type="compositionally biased region" description="Polar residues" evidence="9">
    <location>
        <begin position="263"/>
        <end position="274"/>
    </location>
</feature>
<sequence length="1168" mass="129531">MSLTWPPPNSQKPPDDEPLIHSLHRDTLNGLLRAPSRPHTPNSFKLRNLGTGSQSGQPAEPESSVEEDPQVVRFRELFQETENKLATLFNDVGQVIVPQRRNIDDAPVVESAPDAADSAPVPGLISKKRKLDDDDYDDYDDDDEDEETALDAARASPLRDKPNKVQVLADATSSPKARPVLPPSITPDSTKAPPKAGASKQKAEAEDARKKLEEAKRKETETVKTLSRTMFFTLENDRDAMLDQQRLDEAERRAEAEAEGHATRQNASMQQGSLSKANLGASSLTLKNLIARLDEHRSMVHASESELRALMSEVRKNRSKWASEDKIGQEELYESAEKVLTELKAHTEHSFPFLNPVKKKDAPDYYLVIKYPMDLGTMTKKLKQLAYKSKKEFVDDLTQIWKNCLRFNSSPDHIFRKHALFMQKETDKLVPLIPDIVIRDRAEVEAEERRQQIANGELDDAEESDDEPIMSSRGRKAPAKSAKKGGSTSRKAPPETTPIPETKPVLQSINSVQRAESEIEGSQGHSTPPPGILTPVGAQGPGSVAGAGSESMDMDMPGLPSQTPIAEYEDEEYKLWKQKTKKDRAMLAAARHKLFRGDKLNAEETALLRSKAGMRRWQRIQQEAAGKDISELGTDIFERDQRAKDHGQTLAEGMEAEEESLLPDYYDAMAAIPDLNPHLRWEQDTEGQVIEHGEEYLRLFPPKQFLAPESKLAKKMDSNMRQIQDTRKVVSKIGVVKQMQLQSQTYQNQFQKFQPEPFVEADIPNHVMSDAGPVMAPWVCKAAFQRSIGKIFFHAGFEEFQPSALDAMTDLAADFFQRICSTLVNYREDYRIPVTTSVSAGEAETAFRCPNTLEEAILHTLHSSGLSLNDLDIYAREDIDRTATRLTTMHDRMKAHLTDLLRPALTDDTAHGQGTFEDGGEQYVGGDFAGDLDEDFFGFRELGLDKEFGMASLTVPFHILQNRLGMSNQQASTADIGEKMFKEPPRWPKINVETVDEQVGLAREWFKKRLRDNGDRPLLEDLELPPKQRPGYGRARIPASGKIGEGTVKNASPMKKVPVKNAPISKAAGGPTPGDKGKRKSIVVNGTGEDTPLVNGVNPSTPGPGGDGSPEKKRPVLKAKMSTSDLKASEKDHMPVTDTIDGTPEVNGVAKVDGIVDGDASMMSPESL</sequence>
<feature type="compositionally biased region" description="Polar residues" evidence="9">
    <location>
        <begin position="39"/>
        <end position="57"/>
    </location>
</feature>
<dbReference type="OrthoDB" id="21449at2759"/>
<dbReference type="PROSITE" id="PS50014">
    <property type="entry name" value="BROMODOMAIN_2"/>
    <property type="match status" value="1"/>
</dbReference>